<dbReference type="AlphaFoldDB" id="A0A3S0W2N5"/>
<comment type="caution">
    <text evidence="1">The sequence shown here is derived from an EMBL/GenBank/DDBJ whole genome shotgun (WGS) entry which is preliminary data.</text>
</comment>
<reference evidence="1 2" key="1">
    <citation type="submission" date="2018-12" db="EMBL/GenBank/DDBJ databases">
        <title>Bacillus chawlae sp. nov., Bacillus glennii sp. nov., and Bacillus saganii sp. nov. Isolated from the Vehicle Assembly Building at Kennedy Space Center where the Viking Spacecraft were Assembled.</title>
        <authorList>
            <person name="Seuylemezian A."/>
            <person name="Vaishampayan P."/>
        </authorList>
    </citation>
    <scope>NUCLEOTIDE SEQUENCE [LARGE SCALE GENOMIC DNA]</scope>
    <source>
        <strain evidence="1 2">L5</strain>
    </source>
</reference>
<accession>A0A3S0W2N5</accession>
<organism evidence="1 2">
    <name type="scientific">Peribacillus cavernae</name>
    <dbReference type="NCBI Taxonomy" id="1674310"/>
    <lineage>
        <taxon>Bacteria</taxon>
        <taxon>Bacillati</taxon>
        <taxon>Bacillota</taxon>
        <taxon>Bacilli</taxon>
        <taxon>Bacillales</taxon>
        <taxon>Bacillaceae</taxon>
        <taxon>Peribacillus</taxon>
    </lineage>
</organism>
<gene>
    <name evidence="1" type="ORF">ELQ35_20565</name>
</gene>
<dbReference type="InterPro" id="IPR046318">
    <property type="entry name" value="DUF5344"/>
</dbReference>
<sequence length="93" mass="10204">MSTKIQIDMDQIESSLAKLKAAATELETEPGSPISTRNQLDVVMKLNTINESLRQVLDSYKALLLNNIHYTNKAATDLIATDAQVANSIKESI</sequence>
<keyword evidence="2" id="KW-1185">Reference proteome</keyword>
<dbReference type="OrthoDB" id="2455619at2"/>
<dbReference type="EMBL" id="RYZZ01000043">
    <property type="protein sequence ID" value="RUQ25174.1"/>
    <property type="molecule type" value="Genomic_DNA"/>
</dbReference>
<evidence type="ECO:0000313" key="2">
    <source>
        <dbReference type="Proteomes" id="UP000267430"/>
    </source>
</evidence>
<dbReference type="RefSeq" id="WP_126867053.1">
    <property type="nucleotide sequence ID" value="NZ_JAUSTX010000011.1"/>
</dbReference>
<proteinExistence type="predicted"/>
<protein>
    <recommendedName>
        <fullName evidence="3">YwqI/YxiC family protein</fullName>
    </recommendedName>
</protein>
<name>A0A3S0W2N5_9BACI</name>
<dbReference type="Proteomes" id="UP000267430">
    <property type="component" value="Unassembled WGS sequence"/>
</dbReference>
<evidence type="ECO:0008006" key="3">
    <source>
        <dbReference type="Google" id="ProtNLM"/>
    </source>
</evidence>
<evidence type="ECO:0000313" key="1">
    <source>
        <dbReference type="EMBL" id="RUQ25174.1"/>
    </source>
</evidence>
<dbReference type="Pfam" id="PF17279">
    <property type="entry name" value="DUF5344"/>
    <property type="match status" value="1"/>
</dbReference>